<protein>
    <submittedName>
        <fullName evidence="2">Uncharacterized protein</fullName>
    </submittedName>
</protein>
<evidence type="ECO:0000256" key="1">
    <source>
        <dbReference type="SAM" id="MobiDB-lite"/>
    </source>
</evidence>
<dbReference type="AlphaFoldDB" id="X1LE42"/>
<sequence length="32" mass="3529">GEESQEILSSERRVSFSRCGKDPGGGWGKLLY</sequence>
<organism evidence="2">
    <name type="scientific">marine sediment metagenome</name>
    <dbReference type="NCBI Taxonomy" id="412755"/>
    <lineage>
        <taxon>unclassified sequences</taxon>
        <taxon>metagenomes</taxon>
        <taxon>ecological metagenomes</taxon>
    </lineage>
</organism>
<feature type="non-terminal residue" evidence="2">
    <location>
        <position position="1"/>
    </location>
</feature>
<dbReference type="EMBL" id="BARV01011116">
    <property type="protein sequence ID" value="GAI04111.1"/>
    <property type="molecule type" value="Genomic_DNA"/>
</dbReference>
<gene>
    <name evidence="2" type="ORF">S06H3_21224</name>
</gene>
<comment type="caution">
    <text evidence="2">The sequence shown here is derived from an EMBL/GenBank/DDBJ whole genome shotgun (WGS) entry which is preliminary data.</text>
</comment>
<reference evidence="2" key="1">
    <citation type="journal article" date="2014" name="Front. Microbiol.">
        <title>High frequency of phylogenetically diverse reductive dehalogenase-homologous genes in deep subseafloor sedimentary metagenomes.</title>
        <authorList>
            <person name="Kawai M."/>
            <person name="Futagami T."/>
            <person name="Toyoda A."/>
            <person name="Takaki Y."/>
            <person name="Nishi S."/>
            <person name="Hori S."/>
            <person name="Arai W."/>
            <person name="Tsubouchi T."/>
            <person name="Morono Y."/>
            <person name="Uchiyama I."/>
            <person name="Ito T."/>
            <person name="Fujiyama A."/>
            <person name="Inagaki F."/>
            <person name="Takami H."/>
        </authorList>
    </citation>
    <scope>NUCLEOTIDE SEQUENCE</scope>
    <source>
        <strain evidence="2">Expedition CK06-06</strain>
    </source>
</reference>
<evidence type="ECO:0000313" key="2">
    <source>
        <dbReference type="EMBL" id="GAI04111.1"/>
    </source>
</evidence>
<feature type="region of interest" description="Disordered" evidence="1">
    <location>
        <begin position="1"/>
        <end position="27"/>
    </location>
</feature>
<proteinExistence type="predicted"/>
<name>X1LE42_9ZZZZ</name>
<accession>X1LE42</accession>